<proteinExistence type="predicted"/>
<dbReference type="EMBL" id="GEDC01028755">
    <property type="protein sequence ID" value="JAS08543.1"/>
    <property type="molecule type" value="Transcribed_RNA"/>
</dbReference>
<dbReference type="AlphaFoldDB" id="A0A1B6DTZ8"/>
<protein>
    <submittedName>
        <fullName evidence="3">Uncharacterized protein</fullName>
    </submittedName>
</protein>
<name>A0A1B6DTZ8_9HEMI</name>
<keyword evidence="1" id="KW-0812">Transmembrane</keyword>
<reference evidence="3" key="1">
    <citation type="submission" date="2015-12" db="EMBL/GenBank/DDBJ databases">
        <title>De novo transcriptome assembly of four potential Pierce s Disease insect vectors from Arizona vineyards.</title>
        <authorList>
            <person name="Tassone E.E."/>
        </authorList>
    </citation>
    <scope>NUCLEOTIDE SEQUENCE</scope>
</reference>
<feature type="transmembrane region" description="Helical" evidence="1">
    <location>
        <begin position="37"/>
        <end position="58"/>
    </location>
</feature>
<keyword evidence="1" id="KW-1133">Transmembrane helix</keyword>
<sequence length="177" mass="20542">MLKIGLNVCYEYIYFWKNIIHIHRCKRLFLNFCANKMLTIFFLLIASNFVLAGMKFNIVAKLNQHMLRADFNRTLNSMPILNSPNATLVQKCAEYEKLLESEYTTMTMCKDLLDNLELNATSKEHGLVLNVLEAFKDVKDAYKGRYELRATKIIEVLKQAMGVREALYPLGLKSFFP</sequence>
<keyword evidence="1" id="KW-0472">Membrane</keyword>
<dbReference type="EMBL" id="GEDC01008146">
    <property type="protein sequence ID" value="JAS29152.1"/>
    <property type="molecule type" value="Transcribed_RNA"/>
</dbReference>
<gene>
    <name evidence="2" type="ORF">g.2587</name>
    <name evidence="3" type="ORF">g.2588</name>
</gene>
<feature type="non-terminal residue" evidence="3">
    <location>
        <position position="177"/>
    </location>
</feature>
<organism evidence="3">
    <name type="scientific">Clastoptera arizonana</name>
    <name type="common">Arizona spittle bug</name>
    <dbReference type="NCBI Taxonomy" id="38151"/>
    <lineage>
        <taxon>Eukaryota</taxon>
        <taxon>Metazoa</taxon>
        <taxon>Ecdysozoa</taxon>
        <taxon>Arthropoda</taxon>
        <taxon>Hexapoda</taxon>
        <taxon>Insecta</taxon>
        <taxon>Pterygota</taxon>
        <taxon>Neoptera</taxon>
        <taxon>Paraneoptera</taxon>
        <taxon>Hemiptera</taxon>
        <taxon>Auchenorrhyncha</taxon>
        <taxon>Cercopoidea</taxon>
        <taxon>Clastopteridae</taxon>
        <taxon>Clastoptera</taxon>
    </lineage>
</organism>
<evidence type="ECO:0000313" key="2">
    <source>
        <dbReference type="EMBL" id="JAS08543.1"/>
    </source>
</evidence>
<evidence type="ECO:0000256" key="1">
    <source>
        <dbReference type="SAM" id="Phobius"/>
    </source>
</evidence>
<evidence type="ECO:0000313" key="3">
    <source>
        <dbReference type="EMBL" id="JAS29152.1"/>
    </source>
</evidence>
<accession>A0A1B6DTZ8</accession>